<dbReference type="InterPro" id="IPR036049">
    <property type="entry name" value="Ribosomal_uL29_sf"/>
</dbReference>
<evidence type="ECO:0000256" key="1">
    <source>
        <dbReference type="ARBA" id="ARBA00009254"/>
    </source>
</evidence>
<dbReference type="InterPro" id="IPR050063">
    <property type="entry name" value="Ribosomal_protein_uL29"/>
</dbReference>
<dbReference type="NCBIfam" id="TIGR00012">
    <property type="entry name" value="L29"/>
    <property type="match status" value="1"/>
</dbReference>
<evidence type="ECO:0000256" key="4">
    <source>
        <dbReference type="ARBA" id="ARBA00035204"/>
    </source>
</evidence>
<evidence type="ECO:0000313" key="7">
    <source>
        <dbReference type="Proteomes" id="UP000218172"/>
    </source>
</evidence>
<dbReference type="GO" id="GO:0003735">
    <property type="term" value="F:structural constituent of ribosome"/>
    <property type="evidence" value="ECO:0007669"/>
    <property type="project" value="InterPro"/>
</dbReference>
<dbReference type="SUPFAM" id="SSF46561">
    <property type="entry name" value="Ribosomal protein L29 (L29p)"/>
    <property type="match status" value="1"/>
</dbReference>
<keyword evidence="2 5" id="KW-0689">Ribosomal protein</keyword>
<proteinExistence type="inferred from homology"/>
<evidence type="ECO:0000256" key="5">
    <source>
        <dbReference type="HAMAP-Rule" id="MF_00374"/>
    </source>
</evidence>
<dbReference type="HAMAP" id="MF_00374">
    <property type="entry name" value="Ribosomal_uL29"/>
    <property type="match status" value="1"/>
</dbReference>
<evidence type="ECO:0000256" key="2">
    <source>
        <dbReference type="ARBA" id="ARBA00022980"/>
    </source>
</evidence>
<evidence type="ECO:0000256" key="3">
    <source>
        <dbReference type="ARBA" id="ARBA00023274"/>
    </source>
</evidence>
<dbReference type="Proteomes" id="UP000218172">
    <property type="component" value="Unassembled WGS sequence"/>
</dbReference>
<dbReference type="CDD" id="cd00427">
    <property type="entry name" value="Ribosomal_L29_HIP"/>
    <property type="match status" value="1"/>
</dbReference>
<evidence type="ECO:0000313" key="6">
    <source>
        <dbReference type="EMBL" id="PCH59036.1"/>
    </source>
</evidence>
<dbReference type="GO" id="GO:0006412">
    <property type="term" value="P:translation"/>
    <property type="evidence" value="ECO:0007669"/>
    <property type="project" value="UniProtKB-UniRule"/>
</dbReference>
<dbReference type="InterPro" id="IPR001854">
    <property type="entry name" value="Ribosomal_uL29"/>
</dbReference>
<sequence>MKASELRDSTVAELQGQLEQLFKDRFNFRMQKSTGQLAQSHLLINVKRDIARVKTIITEKQRSGT</sequence>
<dbReference type="Pfam" id="PF00831">
    <property type="entry name" value="Ribosomal_L29"/>
    <property type="match status" value="1"/>
</dbReference>
<comment type="similarity">
    <text evidence="1 5">Belongs to the universal ribosomal protein uL29 family.</text>
</comment>
<dbReference type="Gene3D" id="1.10.287.310">
    <property type="match status" value="1"/>
</dbReference>
<comment type="caution">
    <text evidence="6">The sequence shown here is derived from an EMBL/GenBank/DDBJ whole genome shotgun (WGS) entry which is preliminary data.</text>
</comment>
<organism evidence="6 7">
    <name type="scientific">SAR86 cluster bacterium</name>
    <dbReference type="NCBI Taxonomy" id="2030880"/>
    <lineage>
        <taxon>Bacteria</taxon>
        <taxon>Pseudomonadati</taxon>
        <taxon>Pseudomonadota</taxon>
        <taxon>Gammaproteobacteria</taxon>
        <taxon>SAR86 cluster</taxon>
    </lineage>
</organism>
<dbReference type="FunFam" id="1.10.287.310:FF:000001">
    <property type="entry name" value="50S ribosomal protein L29"/>
    <property type="match status" value="1"/>
</dbReference>
<dbReference type="PANTHER" id="PTHR10916">
    <property type="entry name" value="60S RIBOSOMAL PROTEIN L35/50S RIBOSOMAL PROTEIN L29"/>
    <property type="match status" value="1"/>
</dbReference>
<dbReference type="GO" id="GO:0022625">
    <property type="term" value="C:cytosolic large ribosomal subunit"/>
    <property type="evidence" value="ECO:0007669"/>
    <property type="project" value="TreeGrafter"/>
</dbReference>
<accession>A0A2A4MHF2</accession>
<dbReference type="PANTHER" id="PTHR10916:SF0">
    <property type="entry name" value="LARGE RIBOSOMAL SUBUNIT PROTEIN UL29C"/>
    <property type="match status" value="1"/>
</dbReference>
<dbReference type="AlphaFoldDB" id="A0A2A4MHF2"/>
<reference evidence="7" key="1">
    <citation type="submission" date="2017-08" db="EMBL/GenBank/DDBJ databases">
        <title>A dynamic microbial community with high functional redundancy inhabits the cold, oxic subseafloor aquifer.</title>
        <authorList>
            <person name="Tully B.J."/>
            <person name="Wheat C.G."/>
            <person name="Glazer B.T."/>
            <person name="Huber J.A."/>
        </authorList>
    </citation>
    <scope>NUCLEOTIDE SEQUENCE [LARGE SCALE GENOMIC DNA]</scope>
</reference>
<name>A0A2A4MHF2_9GAMM</name>
<dbReference type="EMBL" id="NVQR01000138">
    <property type="protein sequence ID" value="PCH59036.1"/>
    <property type="molecule type" value="Genomic_DNA"/>
</dbReference>
<gene>
    <name evidence="5" type="primary">rpmC</name>
    <name evidence="6" type="ORF">COC19_07800</name>
</gene>
<protein>
    <recommendedName>
        <fullName evidence="4 5">Large ribosomal subunit protein uL29</fullName>
    </recommendedName>
</protein>
<keyword evidence="3 5" id="KW-0687">Ribonucleoprotein</keyword>